<evidence type="ECO:0000313" key="1">
    <source>
        <dbReference type="EMBL" id="OSO91876.1"/>
    </source>
</evidence>
<dbReference type="Proteomes" id="UP000192997">
    <property type="component" value="Unassembled WGS sequence"/>
</dbReference>
<comment type="caution">
    <text evidence="1">The sequence shown here is derived from an EMBL/GenBank/DDBJ whole genome shotgun (WGS) entry which is preliminary data.</text>
</comment>
<evidence type="ECO:0000313" key="2">
    <source>
        <dbReference type="Proteomes" id="UP000192997"/>
    </source>
</evidence>
<gene>
    <name evidence="1" type="ORF">B7O87_07290</name>
</gene>
<sequence>MITKTTKLISFISVISLPLVSVFIYDDYTTGQTTTTSQLAQVKSVWQQFSSQEGKFTVLFPGTPRFSQQKMPSDNGELQVNLFTVNRPQEEAKYTVAYIDYPAQYIQLLRSKNLVEQAIEQGKSTALQRVRGTIVSEEKKTLGDNVGIEVNYTTADAKVVKQRVFLVGNRFYQITAETTQKRQRFLTRSMQGFCDSFKLLP</sequence>
<dbReference type="EMBL" id="NBYN01000040">
    <property type="protein sequence ID" value="OSO91876.1"/>
    <property type="molecule type" value="Genomic_DNA"/>
</dbReference>
<evidence type="ECO:0008006" key="3">
    <source>
        <dbReference type="Google" id="ProtNLM"/>
    </source>
</evidence>
<organism evidence="1 2">
    <name type="scientific">Cylindrospermopsis raciborskii CENA303</name>
    <dbReference type="NCBI Taxonomy" id="1170769"/>
    <lineage>
        <taxon>Bacteria</taxon>
        <taxon>Bacillati</taxon>
        <taxon>Cyanobacteriota</taxon>
        <taxon>Cyanophyceae</taxon>
        <taxon>Nostocales</taxon>
        <taxon>Aphanizomenonaceae</taxon>
        <taxon>Cylindrospermopsis</taxon>
    </lineage>
</organism>
<name>A0A1X4G7Z4_9CYAN</name>
<proteinExistence type="predicted"/>
<dbReference type="RefSeq" id="WP_085727874.1">
    <property type="nucleotide sequence ID" value="NZ_NBYN01000040.1"/>
</dbReference>
<accession>A0A1X4G7Z4</accession>
<reference evidence="2" key="1">
    <citation type="submission" date="2017-04" db="EMBL/GenBank/DDBJ databases">
        <authorList>
            <person name="Abreu V.A."/>
            <person name="Popin R.V."/>
            <person name="Rigonato J."/>
            <person name="Andreote A.P."/>
            <person name="Schaker P.C."/>
            <person name="Hoff-Risseti C."/>
            <person name="Alvarenga D.O."/>
            <person name="Varani A.M."/>
            <person name="Fiore M.F."/>
        </authorList>
    </citation>
    <scope>NUCLEOTIDE SEQUENCE [LARGE SCALE GENOMIC DNA]</scope>
    <source>
        <strain evidence="2">CENA303</strain>
    </source>
</reference>
<protein>
    <recommendedName>
        <fullName evidence="3">Photosystem II oxygen evolving complex protein PsbP</fullName>
    </recommendedName>
</protein>
<dbReference type="AlphaFoldDB" id="A0A1X4G7Z4"/>